<evidence type="ECO:0000313" key="2">
    <source>
        <dbReference type="EMBL" id="AZE54673.1"/>
    </source>
</evidence>
<accession>A0A3G7U5M4</accession>
<dbReference type="Proteomes" id="UP000268696">
    <property type="component" value="Chromosome"/>
</dbReference>
<proteinExistence type="predicted"/>
<evidence type="ECO:0000313" key="3">
    <source>
        <dbReference type="Proteomes" id="UP000268696"/>
    </source>
</evidence>
<reference evidence="2 3" key="1">
    <citation type="submission" date="2018-03" db="EMBL/GenBank/DDBJ databases">
        <title>Diversity of phytobeneficial traits revealed by whole-genome analysis of worldwide-isolated phenazine-producing Pseudomonas spp.</title>
        <authorList>
            <person name="Biessy A."/>
            <person name="Novinscak A."/>
            <person name="Blom J."/>
            <person name="Leger G."/>
            <person name="Thomashow L.S."/>
            <person name="Cazorla F.M."/>
            <person name="Josic D."/>
            <person name="Filion M."/>
        </authorList>
    </citation>
    <scope>NUCLEOTIDE SEQUENCE [LARGE SCALE GENOMIC DNA]</scope>
    <source>
        <strain evidence="2 3">30B</strain>
    </source>
</reference>
<name>A0A3G7U5M4_9PSED</name>
<evidence type="ECO:0000256" key="1">
    <source>
        <dbReference type="SAM" id="MobiDB-lite"/>
    </source>
</evidence>
<gene>
    <name evidence="2" type="ORF">C4K03_2518</name>
</gene>
<feature type="region of interest" description="Disordered" evidence="1">
    <location>
        <begin position="1"/>
        <end position="38"/>
    </location>
</feature>
<organism evidence="2 3">
    <name type="scientific">Pseudomonas synxantha</name>
    <dbReference type="NCBI Taxonomy" id="47883"/>
    <lineage>
        <taxon>Bacteria</taxon>
        <taxon>Pseudomonadati</taxon>
        <taxon>Pseudomonadota</taxon>
        <taxon>Gammaproteobacteria</taxon>
        <taxon>Pseudomonadales</taxon>
        <taxon>Pseudomonadaceae</taxon>
        <taxon>Pseudomonas</taxon>
    </lineage>
</organism>
<dbReference type="EMBL" id="CP027754">
    <property type="protein sequence ID" value="AZE54673.1"/>
    <property type="molecule type" value="Genomic_DNA"/>
</dbReference>
<sequence length="38" mass="4322">MVVNDDAGNQDERGALQFFAGKPAPTEKQKRRQRIYDA</sequence>
<dbReference type="AlphaFoldDB" id="A0A3G7U5M4"/>
<protein>
    <submittedName>
        <fullName evidence="2">Uncharacterized protein</fullName>
    </submittedName>
</protein>
<feature type="compositionally biased region" description="Basic residues" evidence="1">
    <location>
        <begin position="29"/>
        <end position="38"/>
    </location>
</feature>